<protein>
    <submittedName>
        <fullName evidence="2">Uncharacterized protein</fullName>
    </submittedName>
</protein>
<feature type="region of interest" description="Disordered" evidence="1">
    <location>
        <begin position="161"/>
        <end position="199"/>
    </location>
</feature>
<evidence type="ECO:0000313" key="2">
    <source>
        <dbReference type="EMBL" id="KAH8020463.1"/>
    </source>
</evidence>
<reference evidence="2" key="2">
    <citation type="submission" date="2021-09" db="EMBL/GenBank/DDBJ databases">
        <authorList>
            <person name="Jia N."/>
            <person name="Wang J."/>
            <person name="Shi W."/>
            <person name="Du L."/>
            <person name="Sun Y."/>
            <person name="Zhan W."/>
            <person name="Jiang J."/>
            <person name="Wang Q."/>
            <person name="Zhang B."/>
            <person name="Ji P."/>
            <person name="Sakyi L.B."/>
            <person name="Cui X."/>
            <person name="Yuan T."/>
            <person name="Jiang B."/>
            <person name="Yang W."/>
            <person name="Lam T.T.-Y."/>
            <person name="Chang Q."/>
            <person name="Ding S."/>
            <person name="Wang X."/>
            <person name="Zhu J."/>
            <person name="Ruan X."/>
            <person name="Zhao L."/>
            <person name="Wei J."/>
            <person name="Que T."/>
            <person name="Du C."/>
            <person name="Cheng J."/>
            <person name="Dai P."/>
            <person name="Han X."/>
            <person name="Huang E."/>
            <person name="Gao Y."/>
            <person name="Liu J."/>
            <person name="Shao H."/>
            <person name="Ye R."/>
            <person name="Li L."/>
            <person name="Wei W."/>
            <person name="Wang X."/>
            <person name="Wang C."/>
            <person name="Huo Q."/>
            <person name="Li W."/>
            <person name="Guo W."/>
            <person name="Chen H."/>
            <person name="Chen S."/>
            <person name="Zhou L."/>
            <person name="Zhou L."/>
            <person name="Ni X."/>
            <person name="Tian J."/>
            <person name="Zhou Y."/>
            <person name="Sheng Y."/>
            <person name="Liu T."/>
            <person name="Pan Y."/>
            <person name="Xia L."/>
            <person name="Li J."/>
            <person name="Zhao F."/>
            <person name="Cao W."/>
        </authorList>
    </citation>
    <scope>NUCLEOTIDE SEQUENCE</scope>
    <source>
        <strain evidence="2">Rmic-2018</strain>
        <tissue evidence="2">Larvae</tissue>
    </source>
</reference>
<comment type="caution">
    <text evidence="2">The sequence shown here is derived from an EMBL/GenBank/DDBJ whole genome shotgun (WGS) entry which is preliminary data.</text>
</comment>
<evidence type="ECO:0000256" key="1">
    <source>
        <dbReference type="SAM" id="MobiDB-lite"/>
    </source>
</evidence>
<gene>
    <name evidence="2" type="ORF">HPB51_001904</name>
</gene>
<feature type="region of interest" description="Disordered" evidence="1">
    <location>
        <begin position="118"/>
        <end position="137"/>
    </location>
</feature>
<keyword evidence="3" id="KW-1185">Reference proteome</keyword>
<evidence type="ECO:0000313" key="3">
    <source>
        <dbReference type="Proteomes" id="UP000821866"/>
    </source>
</evidence>
<proteinExistence type="predicted"/>
<organism evidence="2 3">
    <name type="scientific">Rhipicephalus microplus</name>
    <name type="common">Cattle tick</name>
    <name type="synonym">Boophilus microplus</name>
    <dbReference type="NCBI Taxonomy" id="6941"/>
    <lineage>
        <taxon>Eukaryota</taxon>
        <taxon>Metazoa</taxon>
        <taxon>Ecdysozoa</taxon>
        <taxon>Arthropoda</taxon>
        <taxon>Chelicerata</taxon>
        <taxon>Arachnida</taxon>
        <taxon>Acari</taxon>
        <taxon>Parasitiformes</taxon>
        <taxon>Ixodida</taxon>
        <taxon>Ixodoidea</taxon>
        <taxon>Ixodidae</taxon>
        <taxon>Rhipicephalinae</taxon>
        <taxon>Rhipicephalus</taxon>
        <taxon>Boophilus</taxon>
    </lineage>
</organism>
<sequence length="232" mass="25898">MIRQIVREELGRRDVANPSRAHASNASPPYNAMCAAVDATLYDVPQSRAPEPPLDNLHHRRCFQNASCQPPTMVSSCDDHGDMAPRGMFGDVREAPVCYNYGFRGHVARFCGQRHRPQQRYYEGPSASSRPNRWHGGMHSMRDALPLALFEQSANSFIASLSDESDTSSSRKWSSSKDFGHEKEPPPPPPPPTMVNGLSRNVPDSSIMFTCWSMLFFDEAFATVASSMFKPF</sequence>
<name>A0A9J6DEB1_RHIMP</name>
<reference evidence="2" key="1">
    <citation type="journal article" date="2020" name="Cell">
        <title>Large-Scale Comparative Analyses of Tick Genomes Elucidate Their Genetic Diversity and Vector Capacities.</title>
        <authorList>
            <consortium name="Tick Genome and Microbiome Consortium (TIGMIC)"/>
            <person name="Jia N."/>
            <person name="Wang J."/>
            <person name="Shi W."/>
            <person name="Du L."/>
            <person name="Sun Y."/>
            <person name="Zhan W."/>
            <person name="Jiang J.F."/>
            <person name="Wang Q."/>
            <person name="Zhang B."/>
            <person name="Ji P."/>
            <person name="Bell-Sakyi L."/>
            <person name="Cui X.M."/>
            <person name="Yuan T.T."/>
            <person name="Jiang B.G."/>
            <person name="Yang W.F."/>
            <person name="Lam T.T."/>
            <person name="Chang Q.C."/>
            <person name="Ding S.J."/>
            <person name="Wang X.J."/>
            <person name="Zhu J.G."/>
            <person name="Ruan X.D."/>
            <person name="Zhao L."/>
            <person name="Wei J.T."/>
            <person name="Ye R.Z."/>
            <person name="Que T.C."/>
            <person name="Du C.H."/>
            <person name="Zhou Y.H."/>
            <person name="Cheng J.X."/>
            <person name="Dai P.F."/>
            <person name="Guo W.B."/>
            <person name="Han X.H."/>
            <person name="Huang E.J."/>
            <person name="Li L.F."/>
            <person name="Wei W."/>
            <person name="Gao Y.C."/>
            <person name="Liu J.Z."/>
            <person name="Shao H.Z."/>
            <person name="Wang X."/>
            <person name="Wang C.C."/>
            <person name="Yang T.C."/>
            <person name="Huo Q.B."/>
            <person name="Li W."/>
            <person name="Chen H.Y."/>
            <person name="Chen S.E."/>
            <person name="Zhou L.G."/>
            <person name="Ni X.B."/>
            <person name="Tian J.H."/>
            <person name="Sheng Y."/>
            <person name="Liu T."/>
            <person name="Pan Y.S."/>
            <person name="Xia L.Y."/>
            <person name="Li J."/>
            <person name="Zhao F."/>
            <person name="Cao W.C."/>
        </authorList>
    </citation>
    <scope>NUCLEOTIDE SEQUENCE</scope>
    <source>
        <strain evidence="2">Rmic-2018</strain>
    </source>
</reference>
<accession>A0A9J6DEB1</accession>
<dbReference type="Proteomes" id="UP000821866">
    <property type="component" value="Chromosome 7"/>
</dbReference>
<feature type="compositionally biased region" description="Low complexity" evidence="1">
    <location>
        <begin position="167"/>
        <end position="177"/>
    </location>
</feature>
<dbReference type="EMBL" id="JABSTU010000009">
    <property type="protein sequence ID" value="KAH8020463.1"/>
    <property type="molecule type" value="Genomic_DNA"/>
</dbReference>
<dbReference type="AlphaFoldDB" id="A0A9J6DEB1"/>